<dbReference type="PANTHER" id="PTHR42830">
    <property type="entry name" value="OSMOTICALLY INDUCIBLE FAMILY PROTEIN"/>
    <property type="match status" value="1"/>
</dbReference>
<dbReference type="InterPro" id="IPR015946">
    <property type="entry name" value="KH_dom-like_a/b"/>
</dbReference>
<dbReference type="PANTHER" id="PTHR42830:SF2">
    <property type="entry name" value="OSMC_OHR FAMILY PROTEIN"/>
    <property type="match status" value="1"/>
</dbReference>
<dbReference type="InterPro" id="IPR003718">
    <property type="entry name" value="OsmC/Ohr_fam"/>
</dbReference>
<dbReference type="Gene3D" id="3.30.300.20">
    <property type="match status" value="1"/>
</dbReference>
<reference evidence="2" key="1">
    <citation type="submission" date="2019-11" db="EMBL/GenBank/DDBJ databases">
        <authorList>
            <person name="Jee S."/>
        </authorList>
    </citation>
    <scope>NUCLEOTIDE SEQUENCE [LARGE SCALE GENOMIC DNA]</scope>
    <source>
        <strain evidence="2">PZ1</strain>
    </source>
</reference>
<dbReference type="SUPFAM" id="SSF82784">
    <property type="entry name" value="OsmC-like"/>
    <property type="match status" value="1"/>
</dbReference>
<dbReference type="AlphaFoldDB" id="A0AAP9LDN2"/>
<dbReference type="InterPro" id="IPR052707">
    <property type="entry name" value="OsmC_Ohr_Peroxiredoxin"/>
</dbReference>
<accession>A0AAP9LDN2</accession>
<sequence>MKEGIMTTLTLDWTGLTQGSGIIESEEMKLPVAIPQHFGGTGKGANPKDLLVASAASCYLMTLAAMLQGHNIPASGITLRSELTGTQKTNMKIVHNVEIALNEETTQAQLKSAQVLVEDADKSCMIGNLLKDAGVHIAVSGDAAVPIYKT</sequence>
<dbReference type="Pfam" id="PF02566">
    <property type="entry name" value="OsmC"/>
    <property type="match status" value="1"/>
</dbReference>
<evidence type="ECO:0008006" key="3">
    <source>
        <dbReference type="Google" id="ProtNLM"/>
    </source>
</evidence>
<evidence type="ECO:0000313" key="2">
    <source>
        <dbReference type="Proteomes" id="UP000464054"/>
    </source>
</evidence>
<gene>
    <name evidence="1" type="ORF">GMX10_16935</name>
</gene>
<protein>
    <recommendedName>
        <fullName evidence="3">Osmotically inducible protein OsmC</fullName>
    </recommendedName>
</protein>
<evidence type="ECO:0000313" key="1">
    <source>
        <dbReference type="EMBL" id="QHQ25542.1"/>
    </source>
</evidence>
<dbReference type="EMBL" id="CP046377">
    <property type="protein sequence ID" value="QHQ25542.1"/>
    <property type="molecule type" value="Genomic_DNA"/>
</dbReference>
<dbReference type="Proteomes" id="UP000464054">
    <property type="component" value="Chromosome"/>
</dbReference>
<organism evidence="1 2">
    <name type="scientific">Pectobacterium parvum</name>
    <dbReference type="NCBI Taxonomy" id="2778550"/>
    <lineage>
        <taxon>Bacteria</taxon>
        <taxon>Pseudomonadati</taxon>
        <taxon>Pseudomonadota</taxon>
        <taxon>Gammaproteobacteria</taxon>
        <taxon>Enterobacterales</taxon>
        <taxon>Pectobacteriaceae</taxon>
        <taxon>Pectobacterium</taxon>
    </lineage>
</organism>
<name>A0AAP9LDN2_9GAMM</name>
<dbReference type="InterPro" id="IPR036102">
    <property type="entry name" value="OsmC/Ohrsf"/>
</dbReference>
<proteinExistence type="predicted"/>